<reference evidence="1 2" key="1">
    <citation type="submission" date="2016-07" db="EMBL/GenBank/DDBJ databases">
        <title>Genome analysis of Burkholderia fungorum ES3-20.</title>
        <authorList>
            <person name="Xu D."/>
            <person name="Yao R."/>
            <person name="Zheng S."/>
        </authorList>
    </citation>
    <scope>NUCLEOTIDE SEQUENCE [LARGE SCALE GENOMIC DNA]</scope>
    <source>
        <strain evidence="1 2">ES3-20</strain>
    </source>
</reference>
<dbReference type="EMBL" id="MCAS01000061">
    <property type="protein sequence ID" value="RKF32944.1"/>
    <property type="molecule type" value="Genomic_DNA"/>
</dbReference>
<organism evidence="1 2">
    <name type="scientific">Paraburkholderia fungorum</name>
    <dbReference type="NCBI Taxonomy" id="134537"/>
    <lineage>
        <taxon>Bacteria</taxon>
        <taxon>Pseudomonadati</taxon>
        <taxon>Pseudomonadota</taxon>
        <taxon>Betaproteobacteria</taxon>
        <taxon>Burkholderiales</taxon>
        <taxon>Burkholderiaceae</taxon>
        <taxon>Paraburkholderia</taxon>
    </lineage>
</organism>
<dbReference type="RefSeq" id="WP_183081528.1">
    <property type="nucleotide sequence ID" value="NZ_MCAS01000061.1"/>
</dbReference>
<comment type="caution">
    <text evidence="1">The sequence shown here is derived from an EMBL/GenBank/DDBJ whole genome shotgun (WGS) entry which is preliminary data.</text>
</comment>
<evidence type="ECO:0000313" key="1">
    <source>
        <dbReference type="EMBL" id="RKF32944.1"/>
    </source>
</evidence>
<dbReference type="AlphaFoldDB" id="A0A420FJ45"/>
<protein>
    <submittedName>
        <fullName evidence="1">Uncharacterized protein</fullName>
    </submittedName>
</protein>
<proteinExistence type="predicted"/>
<dbReference type="Proteomes" id="UP000283709">
    <property type="component" value="Unassembled WGS sequence"/>
</dbReference>
<name>A0A420FJ45_9BURK</name>
<sequence length="77" mass="8895">MDDSKQILMTRSRALAMLVRERNQIRDLRQNARISLNDENGELGELNRLIADVRAGRVDRFPQRGVLDTKNIIVCMD</sequence>
<accession>A0A420FJ45</accession>
<dbReference type="Gene3D" id="1.10.150.610">
    <property type="match status" value="1"/>
</dbReference>
<gene>
    <name evidence="1" type="ORF">BCY88_38685</name>
</gene>
<evidence type="ECO:0000313" key="2">
    <source>
        <dbReference type="Proteomes" id="UP000283709"/>
    </source>
</evidence>